<dbReference type="Proteomes" id="UP000018141">
    <property type="component" value="Unassembled WGS sequence"/>
</dbReference>
<dbReference type="GO" id="GO:0004721">
    <property type="term" value="F:phosphoprotein phosphatase activity"/>
    <property type="evidence" value="ECO:0007669"/>
    <property type="project" value="TreeGrafter"/>
</dbReference>
<dbReference type="InterPro" id="IPR050351">
    <property type="entry name" value="BphY/WalK/GraS-like"/>
</dbReference>
<dbReference type="SMART" id="SM00388">
    <property type="entry name" value="HisKA"/>
    <property type="match status" value="1"/>
</dbReference>
<evidence type="ECO:0000256" key="6">
    <source>
        <dbReference type="ARBA" id="ARBA00022777"/>
    </source>
</evidence>
<dbReference type="EC" id="2.7.13.3" evidence="3"/>
<dbReference type="GO" id="GO:0005886">
    <property type="term" value="C:plasma membrane"/>
    <property type="evidence" value="ECO:0007669"/>
    <property type="project" value="TreeGrafter"/>
</dbReference>
<dbReference type="InterPro" id="IPR036097">
    <property type="entry name" value="HisK_dim/P_sf"/>
</dbReference>
<feature type="compositionally biased region" description="Basic and acidic residues" evidence="8">
    <location>
        <begin position="48"/>
        <end position="63"/>
    </location>
</feature>
<dbReference type="InterPro" id="IPR003661">
    <property type="entry name" value="HisK_dim/P_dom"/>
</dbReference>
<dbReference type="Pfam" id="PF02518">
    <property type="entry name" value="HATPase_c"/>
    <property type="match status" value="1"/>
</dbReference>
<gene>
    <name evidence="11" type="ORF">BN656_02176</name>
</gene>
<evidence type="ECO:0000256" key="9">
    <source>
        <dbReference type="SAM" id="Phobius"/>
    </source>
</evidence>
<keyword evidence="7" id="KW-0902">Two-component regulatory system</keyword>
<keyword evidence="9" id="KW-0812">Transmembrane</keyword>
<keyword evidence="9" id="KW-0472">Membrane</keyword>
<keyword evidence="5" id="KW-0808">Transferase</keyword>
<accession>R7ACZ4</accession>
<comment type="subcellular location">
    <subcellularLocation>
        <location evidence="2">Membrane</location>
    </subcellularLocation>
</comment>
<organism evidence="11 12">
    <name type="scientific">Bacteroides pectinophilus CAG:437</name>
    <dbReference type="NCBI Taxonomy" id="1263051"/>
    <lineage>
        <taxon>Bacteria</taxon>
        <taxon>Bacillati</taxon>
        <taxon>Bacillota</taxon>
        <taxon>Clostridia</taxon>
        <taxon>Eubacteriales</taxon>
    </lineage>
</organism>
<evidence type="ECO:0000256" key="8">
    <source>
        <dbReference type="SAM" id="MobiDB-lite"/>
    </source>
</evidence>
<feature type="domain" description="Histidine kinase" evidence="10">
    <location>
        <begin position="228"/>
        <end position="438"/>
    </location>
</feature>
<evidence type="ECO:0000256" key="7">
    <source>
        <dbReference type="ARBA" id="ARBA00023012"/>
    </source>
</evidence>
<feature type="compositionally biased region" description="Low complexity" evidence="8">
    <location>
        <begin position="68"/>
        <end position="88"/>
    </location>
</feature>
<proteinExistence type="predicted"/>
<evidence type="ECO:0000256" key="4">
    <source>
        <dbReference type="ARBA" id="ARBA00022553"/>
    </source>
</evidence>
<dbReference type="CDD" id="cd00082">
    <property type="entry name" value="HisKA"/>
    <property type="match status" value="1"/>
</dbReference>
<dbReference type="PANTHER" id="PTHR45453">
    <property type="entry name" value="PHOSPHATE REGULON SENSOR PROTEIN PHOR"/>
    <property type="match status" value="1"/>
</dbReference>
<evidence type="ECO:0000313" key="11">
    <source>
        <dbReference type="EMBL" id="CDD58668.1"/>
    </source>
</evidence>
<dbReference type="Gene3D" id="3.30.565.10">
    <property type="entry name" value="Histidine kinase-like ATPase, C-terminal domain"/>
    <property type="match status" value="1"/>
</dbReference>
<dbReference type="Pfam" id="PF00512">
    <property type="entry name" value="HisKA"/>
    <property type="match status" value="1"/>
</dbReference>
<name>R7ACZ4_9FIRM</name>
<dbReference type="PRINTS" id="PR00344">
    <property type="entry name" value="BCTRLSENSOR"/>
</dbReference>
<dbReference type="GO" id="GO:0016036">
    <property type="term" value="P:cellular response to phosphate starvation"/>
    <property type="evidence" value="ECO:0007669"/>
    <property type="project" value="TreeGrafter"/>
</dbReference>
<protein>
    <recommendedName>
        <fullName evidence="3">histidine kinase</fullName>
        <ecNumber evidence="3">2.7.13.3</ecNumber>
    </recommendedName>
</protein>
<evidence type="ECO:0000259" key="10">
    <source>
        <dbReference type="PROSITE" id="PS50109"/>
    </source>
</evidence>
<keyword evidence="9" id="KW-1133">Transmembrane helix</keyword>
<dbReference type="AlphaFoldDB" id="R7ACZ4"/>
<dbReference type="EMBL" id="CBHH010000059">
    <property type="protein sequence ID" value="CDD58668.1"/>
    <property type="molecule type" value="Genomic_DNA"/>
</dbReference>
<keyword evidence="4" id="KW-0597">Phosphoprotein</keyword>
<sequence>MIKRLQRKFVMITALSVAIVMIVLLAGINAANMIQTEQDSDTILHMLSDNDGRFPDNNKDSMKVKTGSPQQDNPQQDNPQQDSPQQDNAWQKNGSRPGALASPEAKFRTRYFSVYIKNDGTCDINTDSIAAVSRDGARQMADSVLKGGRTEGYNGNYRFKVTVKDDGKLIVFLDCDESLRTMRNFALLSVIIGVVCLALVTVLVMIFSRRAIKPVAQSIEKQKRFITDAGHEIKTPLAIISANAEVIEMMNGETEWTKSICNQVERLNVLVKGMLELSRMDEMSEKPEFVNVNLSETVRSSTDSFMAMMQKKNITCSTDIADNVRVMGDSGRLAELVSLLIDNAIKYCTDGGNMSVKLWINGRKAVFSVYNSYDGELPDDMNKLFDRFYRTDESRSRSTGGYGIGLSVAQAVVQLHKGRISAEKKDGGACFTVTLVRA</sequence>
<evidence type="ECO:0000313" key="12">
    <source>
        <dbReference type="Proteomes" id="UP000018141"/>
    </source>
</evidence>
<feature type="transmembrane region" description="Helical" evidence="9">
    <location>
        <begin position="185"/>
        <end position="207"/>
    </location>
</feature>
<dbReference type="SUPFAM" id="SSF47384">
    <property type="entry name" value="Homodimeric domain of signal transducing histidine kinase"/>
    <property type="match status" value="1"/>
</dbReference>
<dbReference type="PANTHER" id="PTHR45453:SF1">
    <property type="entry name" value="PHOSPHATE REGULON SENSOR PROTEIN PHOR"/>
    <property type="match status" value="1"/>
</dbReference>
<keyword evidence="6" id="KW-0418">Kinase</keyword>
<dbReference type="InterPro" id="IPR036890">
    <property type="entry name" value="HATPase_C_sf"/>
</dbReference>
<dbReference type="SUPFAM" id="SSF55874">
    <property type="entry name" value="ATPase domain of HSP90 chaperone/DNA topoisomerase II/histidine kinase"/>
    <property type="match status" value="1"/>
</dbReference>
<dbReference type="InterPro" id="IPR005467">
    <property type="entry name" value="His_kinase_dom"/>
</dbReference>
<comment type="caution">
    <text evidence="11">The sequence shown here is derived from an EMBL/GenBank/DDBJ whole genome shotgun (WGS) entry which is preliminary data.</text>
</comment>
<feature type="region of interest" description="Disordered" evidence="8">
    <location>
        <begin position="46"/>
        <end position="101"/>
    </location>
</feature>
<dbReference type="GO" id="GO:0000155">
    <property type="term" value="F:phosphorelay sensor kinase activity"/>
    <property type="evidence" value="ECO:0007669"/>
    <property type="project" value="InterPro"/>
</dbReference>
<evidence type="ECO:0000256" key="5">
    <source>
        <dbReference type="ARBA" id="ARBA00022679"/>
    </source>
</evidence>
<dbReference type="InterPro" id="IPR004358">
    <property type="entry name" value="Sig_transdc_His_kin-like_C"/>
</dbReference>
<dbReference type="InterPro" id="IPR003594">
    <property type="entry name" value="HATPase_dom"/>
</dbReference>
<dbReference type="SMART" id="SM00387">
    <property type="entry name" value="HATPase_c"/>
    <property type="match status" value="1"/>
</dbReference>
<evidence type="ECO:0000256" key="3">
    <source>
        <dbReference type="ARBA" id="ARBA00012438"/>
    </source>
</evidence>
<evidence type="ECO:0000256" key="2">
    <source>
        <dbReference type="ARBA" id="ARBA00004370"/>
    </source>
</evidence>
<dbReference type="PROSITE" id="PS50109">
    <property type="entry name" value="HIS_KIN"/>
    <property type="match status" value="1"/>
</dbReference>
<comment type="catalytic activity">
    <reaction evidence="1">
        <text>ATP + protein L-histidine = ADP + protein N-phospho-L-histidine.</text>
        <dbReference type="EC" id="2.7.13.3"/>
    </reaction>
</comment>
<reference evidence="11" key="1">
    <citation type="submission" date="2012-11" db="EMBL/GenBank/DDBJ databases">
        <title>Dependencies among metagenomic species, viruses, plasmids and units of genetic variation.</title>
        <authorList>
            <person name="Nielsen H.B."/>
            <person name="Almeida M."/>
            <person name="Juncker A.S."/>
            <person name="Rasmussen S."/>
            <person name="Li J."/>
            <person name="Sunagawa S."/>
            <person name="Plichta D."/>
            <person name="Gautier L."/>
            <person name="Le Chatelier E."/>
            <person name="Peletier E."/>
            <person name="Bonde I."/>
            <person name="Nielsen T."/>
            <person name="Manichanh C."/>
            <person name="Arumugam M."/>
            <person name="Batto J."/>
            <person name="Santos M.B.Q.D."/>
            <person name="Blom N."/>
            <person name="Borruel N."/>
            <person name="Burgdorf K.S."/>
            <person name="Boumezbeur F."/>
            <person name="Casellas F."/>
            <person name="Dore J."/>
            <person name="Guarner F."/>
            <person name="Hansen T."/>
            <person name="Hildebrand F."/>
            <person name="Kaas R.S."/>
            <person name="Kennedy S."/>
            <person name="Kristiansen K."/>
            <person name="Kultima J.R."/>
            <person name="Leonard P."/>
            <person name="Levenez F."/>
            <person name="Lund O."/>
            <person name="Moumen B."/>
            <person name="Le Paslier D."/>
            <person name="Pons N."/>
            <person name="Pedersen O."/>
            <person name="Prifti E."/>
            <person name="Qin J."/>
            <person name="Raes J."/>
            <person name="Tap J."/>
            <person name="Tims S."/>
            <person name="Ussery D.W."/>
            <person name="Yamada T."/>
            <person name="MetaHit consortium"/>
            <person name="Renault P."/>
            <person name="Sicheritz-Ponten T."/>
            <person name="Bork P."/>
            <person name="Wang J."/>
            <person name="Brunak S."/>
            <person name="Ehrlich S.D."/>
        </authorList>
    </citation>
    <scope>NUCLEOTIDE SEQUENCE [LARGE SCALE GENOMIC DNA]</scope>
</reference>
<dbReference type="Gene3D" id="1.10.287.130">
    <property type="match status" value="1"/>
</dbReference>
<evidence type="ECO:0000256" key="1">
    <source>
        <dbReference type="ARBA" id="ARBA00000085"/>
    </source>
</evidence>